<dbReference type="AlphaFoldDB" id="A0A4Y7TKF1"/>
<evidence type="ECO:0000313" key="2">
    <source>
        <dbReference type="Proteomes" id="UP000298030"/>
    </source>
</evidence>
<dbReference type="Proteomes" id="UP000298030">
    <property type="component" value="Unassembled WGS sequence"/>
</dbReference>
<name>A0A4Y7TKF1_COPMI</name>
<dbReference type="EMBL" id="QPFP01000009">
    <property type="protein sequence ID" value="TEB34454.1"/>
    <property type="molecule type" value="Genomic_DNA"/>
</dbReference>
<reference evidence="1 2" key="1">
    <citation type="journal article" date="2019" name="Nat. Ecol. Evol.">
        <title>Megaphylogeny resolves global patterns of mushroom evolution.</title>
        <authorList>
            <person name="Varga T."/>
            <person name="Krizsan K."/>
            <person name="Foldi C."/>
            <person name="Dima B."/>
            <person name="Sanchez-Garcia M."/>
            <person name="Sanchez-Ramirez S."/>
            <person name="Szollosi G.J."/>
            <person name="Szarkandi J.G."/>
            <person name="Papp V."/>
            <person name="Albert L."/>
            <person name="Andreopoulos W."/>
            <person name="Angelini C."/>
            <person name="Antonin V."/>
            <person name="Barry K.W."/>
            <person name="Bougher N.L."/>
            <person name="Buchanan P."/>
            <person name="Buyck B."/>
            <person name="Bense V."/>
            <person name="Catcheside P."/>
            <person name="Chovatia M."/>
            <person name="Cooper J."/>
            <person name="Damon W."/>
            <person name="Desjardin D."/>
            <person name="Finy P."/>
            <person name="Geml J."/>
            <person name="Haridas S."/>
            <person name="Hughes K."/>
            <person name="Justo A."/>
            <person name="Karasinski D."/>
            <person name="Kautmanova I."/>
            <person name="Kiss B."/>
            <person name="Kocsube S."/>
            <person name="Kotiranta H."/>
            <person name="LaButti K.M."/>
            <person name="Lechner B.E."/>
            <person name="Liimatainen K."/>
            <person name="Lipzen A."/>
            <person name="Lukacs Z."/>
            <person name="Mihaltcheva S."/>
            <person name="Morgado L.N."/>
            <person name="Niskanen T."/>
            <person name="Noordeloos M.E."/>
            <person name="Ohm R.A."/>
            <person name="Ortiz-Santana B."/>
            <person name="Ovrebo C."/>
            <person name="Racz N."/>
            <person name="Riley R."/>
            <person name="Savchenko A."/>
            <person name="Shiryaev A."/>
            <person name="Soop K."/>
            <person name="Spirin V."/>
            <person name="Szebenyi C."/>
            <person name="Tomsovsky M."/>
            <person name="Tulloss R.E."/>
            <person name="Uehling J."/>
            <person name="Grigoriev I.V."/>
            <person name="Vagvolgyi C."/>
            <person name="Papp T."/>
            <person name="Martin F.M."/>
            <person name="Miettinen O."/>
            <person name="Hibbett D.S."/>
            <person name="Nagy L.G."/>
        </authorList>
    </citation>
    <scope>NUCLEOTIDE SEQUENCE [LARGE SCALE GENOMIC DNA]</scope>
    <source>
        <strain evidence="1 2">FP101781</strain>
    </source>
</reference>
<gene>
    <name evidence="1" type="ORF">FA13DRAFT_1729097</name>
</gene>
<keyword evidence="2" id="KW-1185">Reference proteome</keyword>
<protein>
    <submittedName>
        <fullName evidence="1">Uncharacterized protein</fullName>
    </submittedName>
</protein>
<sequence>MFVLVHQNSRGHTPCKSSCKSWRKAILDKPNDPPVETSGYSWNDVTLTMDRFCIKCIPPREQRYFKLVIRGRS</sequence>
<proteinExistence type="predicted"/>
<organism evidence="1 2">
    <name type="scientific">Coprinellus micaceus</name>
    <name type="common">Glistening ink-cap mushroom</name>
    <name type="synonym">Coprinus micaceus</name>
    <dbReference type="NCBI Taxonomy" id="71717"/>
    <lineage>
        <taxon>Eukaryota</taxon>
        <taxon>Fungi</taxon>
        <taxon>Dikarya</taxon>
        <taxon>Basidiomycota</taxon>
        <taxon>Agaricomycotina</taxon>
        <taxon>Agaricomycetes</taxon>
        <taxon>Agaricomycetidae</taxon>
        <taxon>Agaricales</taxon>
        <taxon>Agaricineae</taxon>
        <taxon>Psathyrellaceae</taxon>
        <taxon>Coprinellus</taxon>
    </lineage>
</organism>
<evidence type="ECO:0000313" key="1">
    <source>
        <dbReference type="EMBL" id="TEB34454.1"/>
    </source>
</evidence>
<accession>A0A4Y7TKF1</accession>
<comment type="caution">
    <text evidence="1">The sequence shown here is derived from an EMBL/GenBank/DDBJ whole genome shotgun (WGS) entry which is preliminary data.</text>
</comment>